<dbReference type="GO" id="GO:0071949">
    <property type="term" value="F:FAD binding"/>
    <property type="evidence" value="ECO:0007669"/>
    <property type="project" value="InterPro"/>
</dbReference>
<dbReference type="Pfam" id="PF01494">
    <property type="entry name" value="FAD_binding_3"/>
    <property type="match status" value="1"/>
</dbReference>
<dbReference type="PANTHER" id="PTHR13789">
    <property type="entry name" value="MONOOXYGENASE"/>
    <property type="match status" value="1"/>
</dbReference>
<evidence type="ECO:0000313" key="4">
    <source>
        <dbReference type="EMBL" id="TRW47468.1"/>
    </source>
</evidence>
<dbReference type="InterPro" id="IPR036188">
    <property type="entry name" value="FAD/NAD-bd_sf"/>
</dbReference>
<keyword evidence="1" id="KW-0560">Oxidoreductase</keyword>
<dbReference type="InterPro" id="IPR050493">
    <property type="entry name" value="FAD-dep_Monooxygenase_BioMet"/>
</dbReference>
<accession>A0A552WXA3</accession>
<dbReference type="Proteomes" id="UP000318693">
    <property type="component" value="Unassembled WGS sequence"/>
</dbReference>
<evidence type="ECO:0000256" key="1">
    <source>
        <dbReference type="ARBA" id="ARBA00023002"/>
    </source>
</evidence>
<dbReference type="PANTHER" id="PTHR13789:SF309">
    <property type="entry name" value="PUTATIVE (AFU_ORTHOLOGUE AFUA_6G14510)-RELATED"/>
    <property type="match status" value="1"/>
</dbReference>
<dbReference type="InterPro" id="IPR002938">
    <property type="entry name" value="FAD-bd"/>
</dbReference>
<dbReference type="NCBIfam" id="NF005313">
    <property type="entry name" value="PRK06847.1"/>
    <property type="match status" value="1"/>
</dbReference>
<evidence type="ECO:0000259" key="3">
    <source>
        <dbReference type="Pfam" id="PF01494"/>
    </source>
</evidence>
<feature type="domain" description="FAD-binding" evidence="3">
    <location>
        <begin position="48"/>
        <end position="355"/>
    </location>
</feature>
<name>A0A552WXA3_9MICO</name>
<evidence type="ECO:0000256" key="2">
    <source>
        <dbReference type="ARBA" id="ARBA00023033"/>
    </source>
</evidence>
<keyword evidence="5" id="KW-1185">Reference proteome</keyword>
<dbReference type="EMBL" id="VJXR01000002">
    <property type="protein sequence ID" value="TRW47468.1"/>
    <property type="molecule type" value="Genomic_DNA"/>
</dbReference>
<dbReference type="SUPFAM" id="SSF51905">
    <property type="entry name" value="FAD/NAD(P)-binding domain"/>
    <property type="match status" value="1"/>
</dbReference>
<organism evidence="4 5">
    <name type="scientific">Georgenia yuyongxinii</name>
    <dbReference type="NCBI Taxonomy" id="2589797"/>
    <lineage>
        <taxon>Bacteria</taxon>
        <taxon>Bacillati</taxon>
        <taxon>Actinomycetota</taxon>
        <taxon>Actinomycetes</taxon>
        <taxon>Micrococcales</taxon>
        <taxon>Bogoriellaceae</taxon>
        <taxon>Georgenia</taxon>
    </lineage>
</organism>
<sequence>MWLLLQRGASIMSMCRIVSICFRESAASPIFRASVEGEGVAMTPVRNCLVVGAGIGGLGAAVALRQQGIDVDVVEIKPDAHVVGVGINQPGNSLRALDVLGVLEECLDVGYQFDRNEHFDWQGRHILLTPCSLGTDRVPPNNALARADLHRILGDAARRAGVNVRYGASVADLVDDGDGVTVTFTDGRVGRYDAAAAFDGIRSPMRRRLFGAAVEPEYTGFAVWRVTMPRPAEVTHTMLFHGDRSNTGVIPLSPEHMYLLHVTAEPEDARYEDTELAALLRQRLAGYGGLVAQLRDTLPDDGVVYSPISEVHLPAPWHRGRVIVLGDAAHASAPNLTQGAAMALEDAVVLADELARDRPVVDSLAAVSDMRFARTKLVQDVSHGILATEMAITADGLEDFAANLREHLPGQAAFVEAKLNEHFRLVADPVTT</sequence>
<reference evidence="4 5" key="1">
    <citation type="submission" date="2019-07" db="EMBL/GenBank/DDBJ databases">
        <title>Georgenia wutianyii sp. nov. and Georgenia *** sp. nov. isolated from plateau pika (Ochotona curzoniae) in the Qinghai-Tibet plateau of China.</title>
        <authorList>
            <person name="Tian Z."/>
        </authorList>
    </citation>
    <scope>NUCLEOTIDE SEQUENCE [LARGE SCALE GENOMIC DNA]</scope>
    <source>
        <strain evidence="4 5">Z446</strain>
    </source>
</reference>
<dbReference type="GO" id="GO:0004497">
    <property type="term" value="F:monooxygenase activity"/>
    <property type="evidence" value="ECO:0007669"/>
    <property type="project" value="UniProtKB-KW"/>
</dbReference>
<keyword evidence="2" id="KW-0503">Monooxygenase</keyword>
<dbReference type="PRINTS" id="PR00420">
    <property type="entry name" value="RNGMNOXGNASE"/>
</dbReference>
<comment type="caution">
    <text evidence="4">The sequence shown here is derived from an EMBL/GenBank/DDBJ whole genome shotgun (WGS) entry which is preliminary data.</text>
</comment>
<evidence type="ECO:0000313" key="5">
    <source>
        <dbReference type="Proteomes" id="UP000318693"/>
    </source>
</evidence>
<dbReference type="Gene3D" id="3.50.50.60">
    <property type="entry name" value="FAD/NAD(P)-binding domain"/>
    <property type="match status" value="1"/>
</dbReference>
<gene>
    <name evidence="4" type="ORF">FJ693_01350</name>
</gene>
<proteinExistence type="predicted"/>
<protein>
    <submittedName>
        <fullName evidence="4">2-polyprenyl-6-methoxyphenol hydroxylase</fullName>
    </submittedName>
</protein>
<dbReference type="AlphaFoldDB" id="A0A552WXA3"/>